<proteinExistence type="inferred from homology"/>
<evidence type="ECO:0000313" key="9">
    <source>
        <dbReference type="Proteomes" id="UP000821853"/>
    </source>
</evidence>
<comment type="subcellular location">
    <subcellularLocation>
        <location evidence="1">Membrane</location>
        <topology evidence="1">Multi-pass membrane protein</topology>
    </subcellularLocation>
</comment>
<gene>
    <name evidence="8" type="ORF">HPB48_001860</name>
</gene>
<evidence type="ECO:0000256" key="4">
    <source>
        <dbReference type="ARBA" id="ARBA00022989"/>
    </source>
</evidence>
<evidence type="ECO:0000256" key="7">
    <source>
        <dbReference type="SAM" id="Phobius"/>
    </source>
</evidence>
<feature type="transmembrane region" description="Helical" evidence="7">
    <location>
        <begin position="34"/>
        <end position="54"/>
    </location>
</feature>
<dbReference type="InterPro" id="IPR018469">
    <property type="entry name" value="Dual_oxidase_maturation_fac"/>
</dbReference>
<evidence type="ECO:0000256" key="3">
    <source>
        <dbReference type="ARBA" id="ARBA00022692"/>
    </source>
</evidence>
<reference evidence="8 9" key="1">
    <citation type="journal article" date="2020" name="Cell">
        <title>Large-Scale Comparative Analyses of Tick Genomes Elucidate Their Genetic Diversity and Vector Capacities.</title>
        <authorList>
            <consortium name="Tick Genome and Microbiome Consortium (TIGMIC)"/>
            <person name="Jia N."/>
            <person name="Wang J."/>
            <person name="Shi W."/>
            <person name="Du L."/>
            <person name="Sun Y."/>
            <person name="Zhan W."/>
            <person name="Jiang J.F."/>
            <person name="Wang Q."/>
            <person name="Zhang B."/>
            <person name="Ji P."/>
            <person name="Bell-Sakyi L."/>
            <person name="Cui X.M."/>
            <person name="Yuan T.T."/>
            <person name="Jiang B.G."/>
            <person name="Yang W.F."/>
            <person name="Lam T.T."/>
            <person name="Chang Q.C."/>
            <person name="Ding S.J."/>
            <person name="Wang X.J."/>
            <person name="Zhu J.G."/>
            <person name="Ruan X.D."/>
            <person name="Zhao L."/>
            <person name="Wei J.T."/>
            <person name="Ye R.Z."/>
            <person name="Que T.C."/>
            <person name="Du C.H."/>
            <person name="Zhou Y.H."/>
            <person name="Cheng J.X."/>
            <person name="Dai P.F."/>
            <person name="Guo W.B."/>
            <person name="Han X.H."/>
            <person name="Huang E.J."/>
            <person name="Li L.F."/>
            <person name="Wei W."/>
            <person name="Gao Y.C."/>
            <person name="Liu J.Z."/>
            <person name="Shao H.Z."/>
            <person name="Wang X."/>
            <person name="Wang C.C."/>
            <person name="Yang T.C."/>
            <person name="Huo Q.B."/>
            <person name="Li W."/>
            <person name="Chen H.Y."/>
            <person name="Chen S.E."/>
            <person name="Zhou L.G."/>
            <person name="Ni X.B."/>
            <person name="Tian J.H."/>
            <person name="Sheng Y."/>
            <person name="Liu T."/>
            <person name="Pan Y.S."/>
            <person name="Xia L.Y."/>
            <person name="Li J."/>
            <person name="Zhao F."/>
            <person name="Cao W.C."/>
        </authorList>
    </citation>
    <scope>NUCLEOTIDE SEQUENCE [LARGE SCALE GENOMIC DNA]</scope>
    <source>
        <strain evidence="8">HaeL-2018</strain>
    </source>
</reference>
<keyword evidence="3 7" id="KW-0812">Transmembrane</keyword>
<organism evidence="8 9">
    <name type="scientific">Haemaphysalis longicornis</name>
    <name type="common">Bush tick</name>
    <dbReference type="NCBI Taxonomy" id="44386"/>
    <lineage>
        <taxon>Eukaryota</taxon>
        <taxon>Metazoa</taxon>
        <taxon>Ecdysozoa</taxon>
        <taxon>Arthropoda</taxon>
        <taxon>Chelicerata</taxon>
        <taxon>Arachnida</taxon>
        <taxon>Acari</taxon>
        <taxon>Parasitiformes</taxon>
        <taxon>Ixodida</taxon>
        <taxon>Ixodoidea</taxon>
        <taxon>Ixodidae</taxon>
        <taxon>Haemaphysalinae</taxon>
        <taxon>Haemaphysalis</taxon>
    </lineage>
</organism>
<dbReference type="GO" id="GO:0005789">
    <property type="term" value="C:endoplasmic reticulum membrane"/>
    <property type="evidence" value="ECO:0007669"/>
    <property type="project" value="InterPro"/>
</dbReference>
<dbReference type="GO" id="GO:0015031">
    <property type="term" value="P:protein transport"/>
    <property type="evidence" value="ECO:0007669"/>
    <property type="project" value="InterPro"/>
</dbReference>
<dbReference type="EMBL" id="JABSTR010000005">
    <property type="protein sequence ID" value="KAH9369983.1"/>
    <property type="molecule type" value="Genomic_DNA"/>
</dbReference>
<keyword evidence="5 7" id="KW-0472">Membrane</keyword>
<evidence type="ECO:0000256" key="6">
    <source>
        <dbReference type="ARBA" id="ARBA00023180"/>
    </source>
</evidence>
<comment type="caution">
    <text evidence="8">The sequence shown here is derived from an EMBL/GenBank/DDBJ whole genome shotgun (WGS) entry which is preliminary data.</text>
</comment>
<accession>A0A9J6G4X6</accession>
<dbReference type="AlphaFoldDB" id="A0A9J6G4X6"/>
<keyword evidence="9" id="KW-1185">Reference proteome</keyword>
<evidence type="ECO:0000256" key="5">
    <source>
        <dbReference type="ARBA" id="ARBA00023136"/>
    </source>
</evidence>
<evidence type="ECO:0000313" key="8">
    <source>
        <dbReference type="EMBL" id="KAH9369983.1"/>
    </source>
</evidence>
<dbReference type="Pfam" id="PF10204">
    <property type="entry name" value="DuoxA"/>
    <property type="match status" value="1"/>
</dbReference>
<protein>
    <submittedName>
        <fullName evidence="8">Uncharacterized protein</fullName>
    </submittedName>
</protein>
<keyword evidence="4 7" id="KW-1133">Transmembrane helix</keyword>
<keyword evidence="6" id="KW-0325">Glycoprotein</keyword>
<evidence type="ECO:0000256" key="1">
    <source>
        <dbReference type="ARBA" id="ARBA00004141"/>
    </source>
</evidence>
<dbReference type="PANTHER" id="PTHR31158:SF1">
    <property type="entry name" value="DOXA1 FACTOR-RELATED"/>
    <property type="match status" value="1"/>
</dbReference>
<sequence>MGSEYVPSAWYSALRDKPFPTLYGENRTPVTADVLEAGLILAFCIIIFAFLLLIPGVRGGKVRRLLVRDPDSCIYDKSAARCGSNLVNTAKLAEAE</sequence>
<comment type="similarity">
    <text evidence="2">Belongs to the DUOXA family.</text>
</comment>
<dbReference type="PANTHER" id="PTHR31158">
    <property type="entry name" value="DUAL OXIDASE 2"/>
    <property type="match status" value="1"/>
</dbReference>
<dbReference type="Proteomes" id="UP000821853">
    <property type="component" value="Chromosome 3"/>
</dbReference>
<dbReference type="VEuPathDB" id="VectorBase:HLOH_052470"/>
<name>A0A9J6G4X6_HAELO</name>
<evidence type="ECO:0000256" key="2">
    <source>
        <dbReference type="ARBA" id="ARBA00009816"/>
    </source>
</evidence>